<protein>
    <submittedName>
        <fullName evidence="2">Uncharacterized protein</fullName>
    </submittedName>
</protein>
<sequence length="180" mass="20120">MSNGICTAVLRGHSSLVKGVCGDPIGSFIASQSDDKTVIIWRTSDWSLAHKTDGHWAKSLGSTFFRRLDWSPYGHFITTAPVLLGHNAPIICVKFNHSMFRKNSSNGQDVKAVPVGWANGSSKNTDKVSQPYNMTTKKRKILLLSAYTWMMKRKGSLLCIEIQNPLKVIEEGRELYKSLY</sequence>
<dbReference type="Proteomes" id="UP001177140">
    <property type="component" value="Unassembled WGS sequence"/>
</dbReference>
<keyword evidence="3" id="KW-1185">Reference proteome</keyword>
<evidence type="ECO:0000256" key="1">
    <source>
        <dbReference type="PROSITE-ProRule" id="PRU00221"/>
    </source>
</evidence>
<dbReference type="PROSITE" id="PS50082">
    <property type="entry name" value="WD_REPEATS_2"/>
    <property type="match status" value="1"/>
</dbReference>
<dbReference type="InterPro" id="IPR015943">
    <property type="entry name" value="WD40/YVTN_repeat-like_dom_sf"/>
</dbReference>
<dbReference type="GO" id="GO:0031491">
    <property type="term" value="F:nucleosome binding"/>
    <property type="evidence" value="ECO:0007669"/>
    <property type="project" value="TreeGrafter"/>
</dbReference>
<organism evidence="2 3">
    <name type="scientific">Papaver nudicaule</name>
    <name type="common">Iceland poppy</name>
    <dbReference type="NCBI Taxonomy" id="74823"/>
    <lineage>
        <taxon>Eukaryota</taxon>
        <taxon>Viridiplantae</taxon>
        <taxon>Streptophyta</taxon>
        <taxon>Embryophyta</taxon>
        <taxon>Tracheophyta</taxon>
        <taxon>Spermatophyta</taxon>
        <taxon>Magnoliopsida</taxon>
        <taxon>Ranunculales</taxon>
        <taxon>Papaveraceae</taxon>
        <taxon>Papaveroideae</taxon>
        <taxon>Papaver</taxon>
    </lineage>
</organism>
<dbReference type="GO" id="GO:0006338">
    <property type="term" value="P:chromatin remodeling"/>
    <property type="evidence" value="ECO:0007669"/>
    <property type="project" value="TreeGrafter"/>
</dbReference>
<accession>A0AA42AZT6</accession>
<dbReference type="EMBL" id="JAJJMA010275925">
    <property type="protein sequence ID" value="MCL7045975.1"/>
    <property type="molecule type" value="Genomic_DNA"/>
</dbReference>
<dbReference type="InterPro" id="IPR031120">
    <property type="entry name" value="HIR1-like"/>
</dbReference>
<dbReference type="PANTHER" id="PTHR13831:SF0">
    <property type="entry name" value="PROTEIN HIRA"/>
    <property type="match status" value="1"/>
</dbReference>
<dbReference type="PROSITE" id="PS50294">
    <property type="entry name" value="WD_REPEATS_REGION"/>
    <property type="match status" value="1"/>
</dbReference>
<dbReference type="SMART" id="SM00320">
    <property type="entry name" value="WD40"/>
    <property type="match status" value="1"/>
</dbReference>
<feature type="non-terminal residue" evidence="2">
    <location>
        <position position="1"/>
    </location>
</feature>
<dbReference type="GO" id="GO:0000417">
    <property type="term" value="C:HIR complex"/>
    <property type="evidence" value="ECO:0007669"/>
    <property type="project" value="TreeGrafter"/>
</dbReference>
<name>A0AA42AZT6_PAPNU</name>
<dbReference type="InterPro" id="IPR001680">
    <property type="entry name" value="WD40_rpt"/>
</dbReference>
<gene>
    <name evidence="2" type="ORF">MKW94_016518</name>
</gene>
<dbReference type="SUPFAM" id="SSF50978">
    <property type="entry name" value="WD40 repeat-like"/>
    <property type="match status" value="1"/>
</dbReference>
<feature type="repeat" description="WD" evidence="1">
    <location>
        <begin position="10"/>
        <end position="51"/>
    </location>
</feature>
<reference evidence="2" key="1">
    <citation type="submission" date="2022-03" db="EMBL/GenBank/DDBJ databases">
        <title>A functionally conserved STORR gene fusion in Papaver species that diverged 16.8 million years ago.</title>
        <authorList>
            <person name="Catania T."/>
        </authorList>
    </citation>
    <scope>NUCLEOTIDE SEQUENCE</scope>
    <source>
        <strain evidence="2">S-191538</strain>
    </source>
</reference>
<dbReference type="Pfam" id="PF00400">
    <property type="entry name" value="WD40"/>
    <property type="match status" value="1"/>
</dbReference>
<dbReference type="GO" id="GO:0005634">
    <property type="term" value="C:nucleus"/>
    <property type="evidence" value="ECO:0007669"/>
    <property type="project" value="InterPro"/>
</dbReference>
<dbReference type="GO" id="GO:0000785">
    <property type="term" value="C:chromatin"/>
    <property type="evidence" value="ECO:0007669"/>
    <property type="project" value="TreeGrafter"/>
</dbReference>
<dbReference type="InterPro" id="IPR036322">
    <property type="entry name" value="WD40_repeat_dom_sf"/>
</dbReference>
<dbReference type="PANTHER" id="PTHR13831">
    <property type="entry name" value="MEMBER OF THE HIR1 FAMILY OF WD-REPEAT PROTEINS"/>
    <property type="match status" value="1"/>
</dbReference>
<dbReference type="GO" id="GO:0006351">
    <property type="term" value="P:DNA-templated transcription"/>
    <property type="evidence" value="ECO:0007669"/>
    <property type="project" value="InterPro"/>
</dbReference>
<dbReference type="Gene3D" id="2.130.10.10">
    <property type="entry name" value="YVTN repeat-like/Quinoprotein amine dehydrogenase"/>
    <property type="match status" value="1"/>
</dbReference>
<comment type="caution">
    <text evidence="2">The sequence shown here is derived from an EMBL/GenBank/DDBJ whole genome shotgun (WGS) entry which is preliminary data.</text>
</comment>
<proteinExistence type="predicted"/>
<dbReference type="AlphaFoldDB" id="A0AA42AZT6"/>
<keyword evidence="1" id="KW-0853">WD repeat</keyword>
<evidence type="ECO:0000313" key="2">
    <source>
        <dbReference type="EMBL" id="MCL7045975.1"/>
    </source>
</evidence>
<evidence type="ECO:0000313" key="3">
    <source>
        <dbReference type="Proteomes" id="UP001177140"/>
    </source>
</evidence>